<sequence>YHPIESPDQIRMLELLPGQDDEPIQVKISHRLLADLPLREALSYEWGSPTRYREIICEGKSLKVTANLVVALTRLGPATKELEHTERAKGPQTSRLLWVDALCINQDDIDERNEQVKLMGDIYRNARRTLAWIG</sequence>
<dbReference type="PANTHER" id="PTHR24148">
    <property type="entry name" value="ANKYRIN REPEAT DOMAIN-CONTAINING PROTEIN 39 HOMOLOG-RELATED"/>
    <property type="match status" value="1"/>
</dbReference>
<feature type="non-terminal residue" evidence="2">
    <location>
        <position position="134"/>
    </location>
</feature>
<dbReference type="Proteomes" id="UP000235786">
    <property type="component" value="Unassembled WGS sequence"/>
</dbReference>
<dbReference type="PANTHER" id="PTHR24148:SF64">
    <property type="entry name" value="HETEROKARYON INCOMPATIBILITY DOMAIN-CONTAINING PROTEIN"/>
    <property type="match status" value="1"/>
</dbReference>
<protein>
    <submittedName>
        <fullName evidence="2">HET-domain-containing protein</fullName>
    </submittedName>
</protein>
<evidence type="ECO:0000313" key="3">
    <source>
        <dbReference type="Proteomes" id="UP000235786"/>
    </source>
</evidence>
<proteinExistence type="predicted"/>
<accession>A0A2J6RZG5</accession>
<dbReference type="STRING" id="1149755.A0A2J6RZG5"/>
<dbReference type="OrthoDB" id="3553147at2759"/>
<feature type="non-terminal residue" evidence="2">
    <location>
        <position position="1"/>
    </location>
</feature>
<gene>
    <name evidence="2" type="ORF">L207DRAFT_376947</name>
</gene>
<dbReference type="EMBL" id="KZ613941">
    <property type="protein sequence ID" value="PMD43908.1"/>
    <property type="molecule type" value="Genomic_DNA"/>
</dbReference>
<evidence type="ECO:0000313" key="2">
    <source>
        <dbReference type="EMBL" id="PMD43908.1"/>
    </source>
</evidence>
<dbReference type="InterPro" id="IPR010730">
    <property type="entry name" value="HET"/>
</dbReference>
<keyword evidence="3" id="KW-1185">Reference proteome</keyword>
<name>A0A2J6RZG5_HYAVF</name>
<evidence type="ECO:0000259" key="1">
    <source>
        <dbReference type="Pfam" id="PF06985"/>
    </source>
</evidence>
<organism evidence="2 3">
    <name type="scientific">Hyaloscypha variabilis (strain UAMH 11265 / GT02V1 / F)</name>
    <name type="common">Meliniomyces variabilis</name>
    <dbReference type="NCBI Taxonomy" id="1149755"/>
    <lineage>
        <taxon>Eukaryota</taxon>
        <taxon>Fungi</taxon>
        <taxon>Dikarya</taxon>
        <taxon>Ascomycota</taxon>
        <taxon>Pezizomycotina</taxon>
        <taxon>Leotiomycetes</taxon>
        <taxon>Helotiales</taxon>
        <taxon>Hyaloscyphaceae</taxon>
        <taxon>Hyaloscypha</taxon>
        <taxon>Hyaloscypha variabilis</taxon>
    </lineage>
</organism>
<dbReference type="InterPro" id="IPR052895">
    <property type="entry name" value="HetReg/Transcr_Mod"/>
</dbReference>
<reference evidence="2 3" key="1">
    <citation type="submission" date="2016-04" db="EMBL/GenBank/DDBJ databases">
        <title>A degradative enzymes factory behind the ericoid mycorrhizal symbiosis.</title>
        <authorList>
            <consortium name="DOE Joint Genome Institute"/>
            <person name="Martino E."/>
            <person name="Morin E."/>
            <person name="Grelet G."/>
            <person name="Kuo A."/>
            <person name="Kohler A."/>
            <person name="Daghino S."/>
            <person name="Barry K."/>
            <person name="Choi C."/>
            <person name="Cichocki N."/>
            <person name="Clum A."/>
            <person name="Copeland A."/>
            <person name="Hainaut M."/>
            <person name="Haridas S."/>
            <person name="Labutti K."/>
            <person name="Lindquist E."/>
            <person name="Lipzen A."/>
            <person name="Khouja H.-R."/>
            <person name="Murat C."/>
            <person name="Ohm R."/>
            <person name="Olson A."/>
            <person name="Spatafora J."/>
            <person name="Veneault-Fourrey C."/>
            <person name="Henrissat B."/>
            <person name="Grigoriev I."/>
            <person name="Martin F."/>
            <person name="Perotto S."/>
        </authorList>
    </citation>
    <scope>NUCLEOTIDE SEQUENCE [LARGE SCALE GENOMIC DNA]</scope>
    <source>
        <strain evidence="2 3">F</strain>
    </source>
</reference>
<dbReference type="AlphaFoldDB" id="A0A2J6RZG5"/>
<feature type="domain" description="Heterokaryon incompatibility" evidence="1">
    <location>
        <begin position="40"/>
        <end position="134"/>
    </location>
</feature>
<dbReference type="Pfam" id="PF06985">
    <property type="entry name" value="HET"/>
    <property type="match status" value="1"/>
</dbReference>